<dbReference type="Proteomes" id="UP000308600">
    <property type="component" value="Unassembled WGS sequence"/>
</dbReference>
<name>A0ACD3AR71_9AGAR</name>
<gene>
    <name evidence="1" type="ORF">BDN72DRAFT_59589</name>
</gene>
<dbReference type="EMBL" id="ML208358">
    <property type="protein sequence ID" value="TFK68154.1"/>
    <property type="molecule type" value="Genomic_DNA"/>
</dbReference>
<accession>A0ACD3AR71</accession>
<keyword evidence="2" id="KW-1185">Reference proteome</keyword>
<proteinExistence type="predicted"/>
<reference evidence="1 2" key="1">
    <citation type="journal article" date="2019" name="Nat. Ecol. Evol.">
        <title>Megaphylogeny resolves global patterns of mushroom evolution.</title>
        <authorList>
            <person name="Varga T."/>
            <person name="Krizsan K."/>
            <person name="Foldi C."/>
            <person name="Dima B."/>
            <person name="Sanchez-Garcia M."/>
            <person name="Sanchez-Ramirez S."/>
            <person name="Szollosi G.J."/>
            <person name="Szarkandi J.G."/>
            <person name="Papp V."/>
            <person name="Albert L."/>
            <person name="Andreopoulos W."/>
            <person name="Angelini C."/>
            <person name="Antonin V."/>
            <person name="Barry K.W."/>
            <person name="Bougher N.L."/>
            <person name="Buchanan P."/>
            <person name="Buyck B."/>
            <person name="Bense V."/>
            <person name="Catcheside P."/>
            <person name="Chovatia M."/>
            <person name="Cooper J."/>
            <person name="Damon W."/>
            <person name="Desjardin D."/>
            <person name="Finy P."/>
            <person name="Geml J."/>
            <person name="Haridas S."/>
            <person name="Hughes K."/>
            <person name="Justo A."/>
            <person name="Karasinski D."/>
            <person name="Kautmanova I."/>
            <person name="Kiss B."/>
            <person name="Kocsube S."/>
            <person name="Kotiranta H."/>
            <person name="LaButti K.M."/>
            <person name="Lechner B.E."/>
            <person name="Liimatainen K."/>
            <person name="Lipzen A."/>
            <person name="Lukacs Z."/>
            <person name="Mihaltcheva S."/>
            <person name="Morgado L.N."/>
            <person name="Niskanen T."/>
            <person name="Noordeloos M.E."/>
            <person name="Ohm R.A."/>
            <person name="Ortiz-Santana B."/>
            <person name="Ovrebo C."/>
            <person name="Racz N."/>
            <person name="Riley R."/>
            <person name="Savchenko A."/>
            <person name="Shiryaev A."/>
            <person name="Soop K."/>
            <person name="Spirin V."/>
            <person name="Szebenyi C."/>
            <person name="Tomsovsky M."/>
            <person name="Tulloss R.E."/>
            <person name="Uehling J."/>
            <person name="Grigoriev I.V."/>
            <person name="Vagvolgyi C."/>
            <person name="Papp T."/>
            <person name="Martin F.M."/>
            <person name="Miettinen O."/>
            <person name="Hibbett D.S."/>
            <person name="Nagy L.G."/>
        </authorList>
    </citation>
    <scope>NUCLEOTIDE SEQUENCE [LARGE SCALE GENOMIC DNA]</scope>
    <source>
        <strain evidence="1 2">NL-1719</strain>
    </source>
</reference>
<evidence type="ECO:0000313" key="2">
    <source>
        <dbReference type="Proteomes" id="UP000308600"/>
    </source>
</evidence>
<evidence type="ECO:0000313" key="1">
    <source>
        <dbReference type="EMBL" id="TFK68154.1"/>
    </source>
</evidence>
<sequence length="614" mass="70423">MEVADSATPSPATTFTSLPHDVLVQILQRCDEKNAYRLAWTCRVLHVAALTVLFTKYTHGIEDGRLILYHYPSFILPALHGALFVQELRSISISIQPGDLRRDLRILRDLLGRTRTGDRNLRYLTLNFGGRYYFKFNDPGMAEYDFTTLLEDVRGLLDFAITKGCHWVDLQSEADIQKQYFPTPAPTSRSTGLSFLSLASGKASKPTLKSTLDNDRPKSKGFWHKFQSLFGGRDKPTETGTCQDAPEDSSTADAIPDPLEQPETTTAVTSQAEYPLISSYADMKLYTMSFHSQLFFEEPLRDWTFNLIQTALLTVISIDQDAYYHETWLDVLPQLHFPHVQQLTYNCCKQVLPFPSFTAFINRHAKHLSELTLRLYTFPDNYSSPSNSAQWAEIDFPALRRISCSPDTFNWIIFAAYAYCTGKPDYHALPDLEFVYFRWFDAIEPETYWTQVDQGILSLSALSKHHIPKPKLGQSPEEVALDLASIGWLTELVIDCGNCEKFASWLTRHVEKKQASPFASFRCLETLEFCTSYGVYLEDKEMKLLLHLFALVPSLRDLALRTVKLENVKEYGVKYKYWHLLKKACPRLEDITLNYSVRLKMEDLLNNEWPEGYD</sequence>
<protein>
    <submittedName>
        <fullName evidence="1">Uncharacterized protein</fullName>
    </submittedName>
</protein>
<organism evidence="1 2">
    <name type="scientific">Pluteus cervinus</name>
    <dbReference type="NCBI Taxonomy" id="181527"/>
    <lineage>
        <taxon>Eukaryota</taxon>
        <taxon>Fungi</taxon>
        <taxon>Dikarya</taxon>
        <taxon>Basidiomycota</taxon>
        <taxon>Agaricomycotina</taxon>
        <taxon>Agaricomycetes</taxon>
        <taxon>Agaricomycetidae</taxon>
        <taxon>Agaricales</taxon>
        <taxon>Pluteineae</taxon>
        <taxon>Pluteaceae</taxon>
        <taxon>Pluteus</taxon>
    </lineage>
</organism>